<dbReference type="PANTHER" id="PTHR20861">
    <property type="entry name" value="HOMOSERINE/4-DIPHOSPHOCYTIDYL-2-C-METHYL-D-ERYTHRITOL KINASE"/>
    <property type="match status" value="1"/>
</dbReference>
<dbReference type="AlphaFoldDB" id="A0A150H945"/>
<dbReference type="InterPro" id="IPR000870">
    <property type="entry name" value="Homoserine_kinase"/>
</dbReference>
<evidence type="ECO:0000256" key="9">
    <source>
        <dbReference type="ARBA" id="ARBA00022777"/>
    </source>
</evidence>
<dbReference type="PRINTS" id="PR00958">
    <property type="entry name" value="HOMSERKINASE"/>
</dbReference>
<dbReference type="GO" id="GO:0009088">
    <property type="term" value="P:threonine biosynthetic process"/>
    <property type="evidence" value="ECO:0007669"/>
    <property type="project" value="UniProtKB-UniRule"/>
</dbReference>
<dbReference type="InterPro" id="IPR006203">
    <property type="entry name" value="GHMP_knse_ATP-bd_CS"/>
</dbReference>
<sequence length="309" mass="32104">MPYSIEVSVPATSANLGPGYDTFGLALDIADEVVAELHPDPVDLSSCVEVTGQGAGQVPTSSDHLIHRVVREVLDHHGHGTLADRLTLRCANTIPHSRGMGSSAAAVVAGISIADALLAFAGRGELTEEERLAWAVHYEGHADNAAPALFGGVSISTLDAEGSPRSVSVPVHPAVRAVLIVPDTKLDTDYARSFIPEQIPHADAVANSAAAALFIHAIGRAPSLLFEATEDHLHQEYRRPAMPETLARVDALRAHGLAAVVSGAGPTALVLGTGENLRDEVASVLGDDDARIIAASIADFGATITRTDA</sequence>
<dbReference type="SUPFAM" id="SSF54211">
    <property type="entry name" value="Ribosomal protein S5 domain 2-like"/>
    <property type="match status" value="1"/>
</dbReference>
<protein>
    <recommendedName>
        <fullName evidence="4 13">Homoserine kinase</fullName>
        <shortName evidence="13">HK</shortName>
        <shortName evidence="13">HSK</shortName>
        <ecNumber evidence="3 13">2.7.1.39</ecNumber>
    </recommendedName>
</protein>
<comment type="catalytic activity">
    <reaction evidence="11 13">
        <text>L-homoserine + ATP = O-phospho-L-homoserine + ADP + H(+)</text>
        <dbReference type="Rhea" id="RHEA:13985"/>
        <dbReference type="ChEBI" id="CHEBI:15378"/>
        <dbReference type="ChEBI" id="CHEBI:30616"/>
        <dbReference type="ChEBI" id="CHEBI:57476"/>
        <dbReference type="ChEBI" id="CHEBI:57590"/>
        <dbReference type="ChEBI" id="CHEBI:456216"/>
        <dbReference type="EC" id="2.7.1.39"/>
    </reaction>
</comment>
<dbReference type="PROSITE" id="PS00627">
    <property type="entry name" value="GHMP_KINASES_ATP"/>
    <property type="match status" value="1"/>
</dbReference>
<evidence type="ECO:0000256" key="11">
    <source>
        <dbReference type="ARBA" id="ARBA00049375"/>
    </source>
</evidence>
<evidence type="ECO:0000256" key="8">
    <source>
        <dbReference type="ARBA" id="ARBA00022741"/>
    </source>
</evidence>
<comment type="function">
    <text evidence="12 13">Catalyzes the ATP-dependent phosphorylation of L-homoserine to L-homoserine phosphate.</text>
</comment>
<dbReference type="InterPro" id="IPR020568">
    <property type="entry name" value="Ribosomal_Su5_D2-typ_SF"/>
</dbReference>
<dbReference type="PANTHER" id="PTHR20861:SF1">
    <property type="entry name" value="HOMOSERINE KINASE"/>
    <property type="match status" value="1"/>
</dbReference>
<dbReference type="InterPro" id="IPR006204">
    <property type="entry name" value="GHMP_kinase_N_dom"/>
</dbReference>
<keyword evidence="8 13" id="KW-0547">Nucleotide-binding</keyword>
<keyword evidence="10 13" id="KW-0067">ATP-binding</keyword>
<comment type="pathway">
    <text evidence="1 13">Amino-acid biosynthesis; L-threonine biosynthesis; L-threonine from L-aspartate: step 4/5.</text>
</comment>
<evidence type="ECO:0000259" key="15">
    <source>
        <dbReference type="Pfam" id="PF08544"/>
    </source>
</evidence>
<dbReference type="UniPathway" id="UPA00050">
    <property type="reaction ID" value="UER00064"/>
</dbReference>
<accession>A0A150H945</accession>
<dbReference type="GO" id="GO:0004413">
    <property type="term" value="F:homoserine kinase activity"/>
    <property type="evidence" value="ECO:0007669"/>
    <property type="project" value="UniProtKB-UniRule"/>
</dbReference>
<keyword evidence="9 13" id="KW-0418">Kinase</keyword>
<dbReference type="RefSeq" id="WP_062021735.1">
    <property type="nucleotide sequence ID" value="NZ_LQQC01000010.1"/>
</dbReference>
<dbReference type="SUPFAM" id="SSF55060">
    <property type="entry name" value="GHMP Kinase, C-terminal domain"/>
    <property type="match status" value="1"/>
</dbReference>
<evidence type="ECO:0000256" key="10">
    <source>
        <dbReference type="ARBA" id="ARBA00022840"/>
    </source>
</evidence>
<evidence type="ECO:0000313" key="16">
    <source>
        <dbReference type="EMBL" id="KXZ58368.1"/>
    </source>
</evidence>
<dbReference type="EC" id="2.7.1.39" evidence="3 13"/>
<keyword evidence="13" id="KW-0963">Cytoplasm</keyword>
<evidence type="ECO:0000256" key="2">
    <source>
        <dbReference type="ARBA" id="ARBA00007370"/>
    </source>
</evidence>
<evidence type="ECO:0000256" key="7">
    <source>
        <dbReference type="ARBA" id="ARBA00022697"/>
    </source>
</evidence>
<dbReference type="InterPro" id="IPR036554">
    <property type="entry name" value="GHMP_kinase_C_sf"/>
</dbReference>
<evidence type="ECO:0000256" key="4">
    <source>
        <dbReference type="ARBA" id="ARBA00017858"/>
    </source>
</evidence>
<dbReference type="InterPro" id="IPR013750">
    <property type="entry name" value="GHMP_kinase_C_dom"/>
</dbReference>
<dbReference type="HAMAP" id="MF_00384">
    <property type="entry name" value="Homoser_kinase"/>
    <property type="match status" value="1"/>
</dbReference>
<dbReference type="Gene3D" id="3.30.230.10">
    <property type="match status" value="1"/>
</dbReference>
<dbReference type="GO" id="GO:0005524">
    <property type="term" value="F:ATP binding"/>
    <property type="evidence" value="ECO:0007669"/>
    <property type="project" value="UniProtKB-UniRule"/>
</dbReference>
<comment type="caution">
    <text evidence="16">The sequence shown here is derived from an EMBL/GenBank/DDBJ whole genome shotgun (WGS) entry which is preliminary data.</text>
</comment>
<dbReference type="Pfam" id="PF08544">
    <property type="entry name" value="GHMP_kinases_C"/>
    <property type="match status" value="1"/>
</dbReference>
<comment type="subcellular location">
    <subcellularLocation>
        <location evidence="13">Cytoplasm</location>
    </subcellularLocation>
</comment>
<dbReference type="EMBL" id="LQQC01000010">
    <property type="protein sequence ID" value="KXZ58368.1"/>
    <property type="molecule type" value="Genomic_DNA"/>
</dbReference>
<feature type="domain" description="GHMP kinase C-terminal" evidence="15">
    <location>
        <begin position="224"/>
        <end position="285"/>
    </location>
</feature>
<dbReference type="GO" id="GO:0005737">
    <property type="term" value="C:cytoplasm"/>
    <property type="evidence" value="ECO:0007669"/>
    <property type="project" value="UniProtKB-SubCell"/>
</dbReference>
<organism evidence="16 17">
    <name type="scientific">Brevibacterium ravenspurgense</name>
    <dbReference type="NCBI Taxonomy" id="479117"/>
    <lineage>
        <taxon>Bacteria</taxon>
        <taxon>Bacillati</taxon>
        <taxon>Actinomycetota</taxon>
        <taxon>Actinomycetes</taxon>
        <taxon>Micrococcales</taxon>
        <taxon>Brevibacteriaceae</taxon>
        <taxon>Brevibacterium</taxon>
    </lineage>
</organism>
<proteinExistence type="inferred from homology"/>
<dbReference type="Gene3D" id="3.30.70.890">
    <property type="entry name" value="GHMP kinase, C-terminal domain"/>
    <property type="match status" value="1"/>
</dbReference>
<feature type="domain" description="GHMP kinase N-terminal" evidence="14">
    <location>
        <begin position="65"/>
        <end position="152"/>
    </location>
</feature>
<keyword evidence="17" id="KW-1185">Reference proteome</keyword>
<dbReference type="NCBIfam" id="TIGR00191">
    <property type="entry name" value="thrB"/>
    <property type="match status" value="1"/>
</dbReference>
<evidence type="ECO:0000259" key="14">
    <source>
        <dbReference type="Pfam" id="PF00288"/>
    </source>
</evidence>
<evidence type="ECO:0000256" key="6">
    <source>
        <dbReference type="ARBA" id="ARBA00022679"/>
    </source>
</evidence>
<dbReference type="Pfam" id="PF00288">
    <property type="entry name" value="GHMP_kinases_N"/>
    <property type="match status" value="1"/>
</dbReference>
<reference evidence="16 17" key="1">
    <citation type="submission" date="2016-01" db="EMBL/GenBank/DDBJ databases">
        <title>Use of Whole Genome Sequencing to ascertain that Brevibacterium massiliense (Roux, Raoult 2009) is a later heterotypic synonym of Brevibacterium ravenspurgense (Mages 2008).</title>
        <authorList>
            <person name="Bernier A.-M."/>
            <person name="Burdz T."/>
            <person name="Huynh C."/>
            <person name="Pachecho A.L."/>
            <person name="Wiebe D."/>
            <person name="Bonner C."/>
            <person name="Bernard K."/>
        </authorList>
    </citation>
    <scope>NUCLEOTIDE SEQUENCE [LARGE SCALE GENOMIC DNA]</scope>
    <source>
        <strain evidence="16 17">CCUG56047</strain>
    </source>
</reference>
<name>A0A150H945_9MICO</name>
<gene>
    <name evidence="13 16" type="primary">thrB</name>
    <name evidence="16" type="ORF">Bravens_01415</name>
</gene>
<dbReference type="PIRSF" id="PIRSF000676">
    <property type="entry name" value="Homoser_kin"/>
    <property type="match status" value="1"/>
</dbReference>
<evidence type="ECO:0000313" key="17">
    <source>
        <dbReference type="Proteomes" id="UP000243589"/>
    </source>
</evidence>
<evidence type="ECO:0000256" key="5">
    <source>
        <dbReference type="ARBA" id="ARBA00022605"/>
    </source>
</evidence>
<keyword evidence="6 13" id="KW-0808">Transferase</keyword>
<feature type="binding site" evidence="13">
    <location>
        <begin position="95"/>
        <end position="105"/>
    </location>
    <ligand>
        <name>ATP</name>
        <dbReference type="ChEBI" id="CHEBI:30616"/>
    </ligand>
</feature>
<keyword evidence="7 13" id="KW-0791">Threonine biosynthesis</keyword>
<evidence type="ECO:0000256" key="12">
    <source>
        <dbReference type="ARBA" id="ARBA00049954"/>
    </source>
</evidence>
<dbReference type="PATRIC" id="fig|479117.4.peg.1404"/>
<evidence type="ECO:0000256" key="3">
    <source>
        <dbReference type="ARBA" id="ARBA00012078"/>
    </source>
</evidence>
<dbReference type="InterPro" id="IPR014721">
    <property type="entry name" value="Ribsml_uS5_D2-typ_fold_subgr"/>
</dbReference>
<evidence type="ECO:0000256" key="1">
    <source>
        <dbReference type="ARBA" id="ARBA00005015"/>
    </source>
</evidence>
<comment type="similarity">
    <text evidence="2 13">Belongs to the GHMP kinase family. Homoserine kinase subfamily.</text>
</comment>
<keyword evidence="5 13" id="KW-0028">Amino-acid biosynthesis</keyword>
<dbReference type="Proteomes" id="UP000243589">
    <property type="component" value="Unassembled WGS sequence"/>
</dbReference>
<evidence type="ECO:0000256" key="13">
    <source>
        <dbReference type="HAMAP-Rule" id="MF_00384"/>
    </source>
</evidence>